<evidence type="ECO:0000256" key="10">
    <source>
        <dbReference type="SAM" id="MobiDB-lite"/>
    </source>
</evidence>
<dbReference type="eggNOG" id="ENOG502S5DS">
    <property type="taxonomic scope" value="Eukaryota"/>
</dbReference>
<evidence type="ECO:0000256" key="3">
    <source>
        <dbReference type="ARBA" id="ARBA00006577"/>
    </source>
</evidence>
<evidence type="ECO:0000256" key="2">
    <source>
        <dbReference type="ARBA" id="ARBA00004496"/>
    </source>
</evidence>
<evidence type="ECO:0000313" key="13">
    <source>
        <dbReference type="Proteomes" id="UP000002009"/>
    </source>
</evidence>
<dbReference type="PANTHER" id="PTHR47861:SF3">
    <property type="entry name" value="FKBP-TYPE PEPTIDYL-PROLYL CIS-TRANS ISOMERASE SLYD"/>
    <property type="match status" value="1"/>
</dbReference>
<dbReference type="SUPFAM" id="SSF54534">
    <property type="entry name" value="FKBP-like"/>
    <property type="match status" value="1"/>
</dbReference>
<dbReference type="OMA" id="ANHEEIA"/>
<sequence>MSAAALSSRSLAPRALNPRAVRRGDTARPVRVVTASSEGGEDKLPEVFTASMLQNVRQKVKGFETTMAVSKLPTEEELANGRKPKAGDLVSIVFSAQTEEGELLQAMDDMEEPITFEVGGAAAMGNPLFLAFDNAVQGMVVGDQALVNASGGEYDPNLLFRVPMVHPEVQRLQEELDQPGKGGLHPGATVALSNGNAAVIREVNEESDDPFVIIDANHPFAGADLQFAVKLVNIEDKPEDSVDEA</sequence>
<keyword evidence="5" id="KW-0963">Cytoplasm</keyword>
<feature type="domain" description="PPIase FKBP-type" evidence="11">
    <location>
        <begin position="87"/>
        <end position="147"/>
    </location>
</feature>
<comment type="subcellular location">
    <subcellularLocation>
        <location evidence="2">Cytoplasm</location>
    </subcellularLocation>
</comment>
<evidence type="ECO:0000256" key="5">
    <source>
        <dbReference type="ARBA" id="ARBA00022490"/>
    </source>
</evidence>
<dbReference type="GO" id="GO:0005737">
    <property type="term" value="C:cytoplasm"/>
    <property type="evidence" value="ECO:0007669"/>
    <property type="project" value="UniProtKB-SubCell"/>
</dbReference>
<proteinExistence type="inferred from homology"/>
<dbReference type="PANTHER" id="PTHR47861">
    <property type="entry name" value="FKBP-TYPE PEPTIDYL-PROLYL CIS-TRANS ISOMERASE SLYD"/>
    <property type="match status" value="1"/>
</dbReference>
<evidence type="ECO:0000256" key="1">
    <source>
        <dbReference type="ARBA" id="ARBA00000971"/>
    </source>
</evidence>
<dbReference type="KEGG" id="mis:MICPUN_108694"/>
<dbReference type="Proteomes" id="UP000002009">
    <property type="component" value="Chromosome 7"/>
</dbReference>
<keyword evidence="8 9" id="KW-0413">Isomerase</keyword>
<dbReference type="EC" id="5.2.1.8" evidence="4 9"/>
<keyword evidence="7" id="KW-0143">Chaperone</keyword>
<organism evidence="12 13">
    <name type="scientific">Micromonas commoda (strain RCC299 / NOUM17 / CCMP2709)</name>
    <name type="common">Picoplanktonic green alga</name>
    <dbReference type="NCBI Taxonomy" id="296587"/>
    <lineage>
        <taxon>Eukaryota</taxon>
        <taxon>Viridiplantae</taxon>
        <taxon>Chlorophyta</taxon>
        <taxon>Mamiellophyceae</taxon>
        <taxon>Mamiellales</taxon>
        <taxon>Mamiellaceae</taxon>
        <taxon>Micromonas</taxon>
    </lineage>
</organism>
<accession>C1EBB9</accession>
<keyword evidence="13" id="KW-1185">Reference proteome</keyword>
<comment type="similarity">
    <text evidence="3">Belongs to the FKBP-type PPIase family.</text>
</comment>
<dbReference type="InterPro" id="IPR046357">
    <property type="entry name" value="PPIase_dom_sf"/>
</dbReference>
<name>C1EBB9_MICCC</name>
<dbReference type="AlphaFoldDB" id="C1EBB9"/>
<evidence type="ECO:0000256" key="7">
    <source>
        <dbReference type="ARBA" id="ARBA00023186"/>
    </source>
</evidence>
<protein>
    <recommendedName>
        <fullName evidence="4 9">peptidylprolyl isomerase</fullName>
        <ecNumber evidence="4 9">5.2.1.8</ecNumber>
    </recommendedName>
</protein>
<gene>
    <name evidence="12" type="ORF">MICPUN_108694</name>
</gene>
<dbReference type="RefSeq" id="XP_002504097.1">
    <property type="nucleotide sequence ID" value="XM_002504051.1"/>
</dbReference>
<evidence type="ECO:0000256" key="8">
    <source>
        <dbReference type="ARBA" id="ARBA00023235"/>
    </source>
</evidence>
<dbReference type="PROSITE" id="PS50059">
    <property type="entry name" value="FKBP_PPIASE"/>
    <property type="match status" value="1"/>
</dbReference>
<evidence type="ECO:0000313" key="12">
    <source>
        <dbReference type="EMBL" id="ACO65355.1"/>
    </source>
</evidence>
<dbReference type="OrthoDB" id="2014544at2759"/>
<keyword evidence="6 9" id="KW-0697">Rotamase</keyword>
<reference evidence="12 13" key="1">
    <citation type="journal article" date="2009" name="Science">
        <title>Green evolution and dynamic adaptations revealed by genomes of the marine picoeukaryotes Micromonas.</title>
        <authorList>
            <person name="Worden A.Z."/>
            <person name="Lee J.H."/>
            <person name="Mock T."/>
            <person name="Rouze P."/>
            <person name="Simmons M.P."/>
            <person name="Aerts A.L."/>
            <person name="Allen A.E."/>
            <person name="Cuvelier M.L."/>
            <person name="Derelle E."/>
            <person name="Everett M.V."/>
            <person name="Foulon E."/>
            <person name="Grimwood J."/>
            <person name="Gundlach H."/>
            <person name="Henrissat B."/>
            <person name="Napoli C."/>
            <person name="McDonald S.M."/>
            <person name="Parker M.S."/>
            <person name="Rombauts S."/>
            <person name="Salamov A."/>
            <person name="Von Dassow P."/>
            <person name="Badger J.H."/>
            <person name="Coutinho P.M."/>
            <person name="Demir E."/>
            <person name="Dubchak I."/>
            <person name="Gentemann C."/>
            <person name="Eikrem W."/>
            <person name="Gready J.E."/>
            <person name="John U."/>
            <person name="Lanier W."/>
            <person name="Lindquist E.A."/>
            <person name="Lucas S."/>
            <person name="Mayer K.F."/>
            <person name="Moreau H."/>
            <person name="Not F."/>
            <person name="Otillar R."/>
            <person name="Panaud O."/>
            <person name="Pangilinan J."/>
            <person name="Paulsen I."/>
            <person name="Piegu B."/>
            <person name="Poliakov A."/>
            <person name="Robbens S."/>
            <person name="Schmutz J."/>
            <person name="Toulza E."/>
            <person name="Wyss T."/>
            <person name="Zelensky A."/>
            <person name="Zhou K."/>
            <person name="Armbrust E.V."/>
            <person name="Bhattacharya D."/>
            <person name="Goodenough U.W."/>
            <person name="Van de Peer Y."/>
            <person name="Grigoriev I.V."/>
        </authorList>
    </citation>
    <scope>NUCLEOTIDE SEQUENCE [LARGE SCALE GENOMIC DNA]</scope>
    <source>
        <strain evidence="13">RCC299 / NOUM17</strain>
    </source>
</reference>
<evidence type="ECO:0000256" key="6">
    <source>
        <dbReference type="ARBA" id="ARBA00023110"/>
    </source>
</evidence>
<evidence type="ECO:0000256" key="9">
    <source>
        <dbReference type="PROSITE-ProRule" id="PRU00277"/>
    </source>
</evidence>
<evidence type="ECO:0000259" key="11">
    <source>
        <dbReference type="PROSITE" id="PS50059"/>
    </source>
</evidence>
<dbReference type="GO" id="GO:0003755">
    <property type="term" value="F:peptidyl-prolyl cis-trans isomerase activity"/>
    <property type="evidence" value="ECO:0007669"/>
    <property type="project" value="UniProtKB-KW"/>
</dbReference>
<dbReference type="EMBL" id="CP001328">
    <property type="protein sequence ID" value="ACO65355.1"/>
    <property type="molecule type" value="Genomic_DNA"/>
</dbReference>
<dbReference type="Gene3D" id="3.10.50.40">
    <property type="match status" value="1"/>
</dbReference>
<feature type="region of interest" description="Disordered" evidence="10">
    <location>
        <begin position="16"/>
        <end position="38"/>
    </location>
</feature>
<dbReference type="InParanoid" id="C1EBB9"/>
<evidence type="ECO:0000256" key="4">
    <source>
        <dbReference type="ARBA" id="ARBA00013194"/>
    </source>
</evidence>
<dbReference type="GO" id="GO:0042026">
    <property type="term" value="P:protein refolding"/>
    <property type="evidence" value="ECO:0007669"/>
    <property type="project" value="UniProtKB-ARBA"/>
</dbReference>
<dbReference type="GeneID" id="8245387"/>
<dbReference type="InterPro" id="IPR001179">
    <property type="entry name" value="PPIase_FKBP_dom"/>
</dbReference>
<comment type="catalytic activity">
    <reaction evidence="1 9">
        <text>[protein]-peptidylproline (omega=180) = [protein]-peptidylproline (omega=0)</text>
        <dbReference type="Rhea" id="RHEA:16237"/>
        <dbReference type="Rhea" id="RHEA-COMP:10747"/>
        <dbReference type="Rhea" id="RHEA-COMP:10748"/>
        <dbReference type="ChEBI" id="CHEBI:83833"/>
        <dbReference type="ChEBI" id="CHEBI:83834"/>
        <dbReference type="EC" id="5.2.1.8"/>
    </reaction>
</comment>
<dbReference type="Pfam" id="PF00254">
    <property type="entry name" value="FKBP_C"/>
    <property type="match status" value="1"/>
</dbReference>